<protein>
    <submittedName>
        <fullName evidence="3">Uncharacterized protein</fullName>
    </submittedName>
</protein>
<evidence type="ECO:0000313" key="4">
    <source>
        <dbReference type="Proteomes" id="UP001497644"/>
    </source>
</evidence>
<accession>A0AAV2NYV8</accession>
<feature type="compositionally biased region" description="Basic and acidic residues" evidence="2">
    <location>
        <begin position="191"/>
        <end position="203"/>
    </location>
</feature>
<evidence type="ECO:0000313" key="3">
    <source>
        <dbReference type="EMBL" id="CAL1685701.1"/>
    </source>
</evidence>
<evidence type="ECO:0000256" key="1">
    <source>
        <dbReference type="SAM" id="Coils"/>
    </source>
</evidence>
<feature type="coiled-coil region" evidence="1">
    <location>
        <begin position="293"/>
        <end position="344"/>
    </location>
</feature>
<keyword evidence="4" id="KW-1185">Reference proteome</keyword>
<feature type="region of interest" description="Disordered" evidence="2">
    <location>
        <begin position="18"/>
        <end position="42"/>
    </location>
</feature>
<dbReference type="Proteomes" id="UP001497644">
    <property type="component" value="Chromosome 6"/>
</dbReference>
<dbReference type="EMBL" id="OZ034829">
    <property type="protein sequence ID" value="CAL1685701.1"/>
    <property type="molecule type" value="Genomic_DNA"/>
</dbReference>
<keyword evidence="1" id="KW-0175">Coiled coil</keyword>
<dbReference type="AlphaFoldDB" id="A0AAV2NYV8"/>
<evidence type="ECO:0000256" key="2">
    <source>
        <dbReference type="SAM" id="MobiDB-lite"/>
    </source>
</evidence>
<feature type="region of interest" description="Disordered" evidence="2">
    <location>
        <begin position="152"/>
        <end position="213"/>
    </location>
</feature>
<organism evidence="3 4">
    <name type="scientific">Lasius platythorax</name>
    <dbReference type="NCBI Taxonomy" id="488582"/>
    <lineage>
        <taxon>Eukaryota</taxon>
        <taxon>Metazoa</taxon>
        <taxon>Ecdysozoa</taxon>
        <taxon>Arthropoda</taxon>
        <taxon>Hexapoda</taxon>
        <taxon>Insecta</taxon>
        <taxon>Pterygota</taxon>
        <taxon>Neoptera</taxon>
        <taxon>Endopterygota</taxon>
        <taxon>Hymenoptera</taxon>
        <taxon>Apocrita</taxon>
        <taxon>Aculeata</taxon>
        <taxon>Formicoidea</taxon>
        <taxon>Formicidae</taxon>
        <taxon>Formicinae</taxon>
        <taxon>Lasius</taxon>
        <taxon>Lasius</taxon>
    </lineage>
</organism>
<name>A0AAV2NYV8_9HYME</name>
<feature type="compositionally biased region" description="Basic and acidic residues" evidence="2">
    <location>
        <begin position="23"/>
        <end position="32"/>
    </location>
</feature>
<reference evidence="3" key="1">
    <citation type="submission" date="2024-04" db="EMBL/GenBank/DDBJ databases">
        <authorList>
            <consortium name="Molecular Ecology Group"/>
        </authorList>
    </citation>
    <scope>NUCLEOTIDE SEQUENCE</scope>
</reference>
<proteinExistence type="predicted"/>
<sequence length="344" mass="39023">MNDSFLEELETWNSSILKQSKKTTQEQVDRHVTTRHATSSPLLAFAEQDERDNVTQPQKKHSIITGSNTSNIKIIGSKDSLKVSKKQSDQNIKKLSVNVKVVEKTEKIVDSKGKPADMKIKIENNNQPSISGEHKIKLQEARYLKVAENKVANKDRVRRSGSHKESIHSSNTSSKENRHSSDSSNHSFDTSSKENSRPSDPSREVGPYSIKEKGKLLEKTKKSSFKIQDQDPVGLLTAIKELISTYTKQESTKILRAMQELHINSQAALIKNLLNQTDDLVKEMHPSKDSARIKALIEENEILQQELIALRVQNEDLQTKFEEFEFLKQENAALKLKCHELTQT</sequence>
<gene>
    <name evidence="3" type="ORF">LPLAT_LOCUS11133</name>
</gene>